<keyword evidence="7" id="KW-0503">Monooxygenase</keyword>
<evidence type="ECO:0000256" key="2">
    <source>
        <dbReference type="ARBA" id="ARBA00022617"/>
    </source>
</evidence>
<keyword evidence="3 6" id="KW-0479">Metal-binding</keyword>
<dbReference type="GO" id="GO:0044550">
    <property type="term" value="P:secondary metabolite biosynthetic process"/>
    <property type="evidence" value="ECO:0007669"/>
    <property type="project" value="UniProtKB-ARBA"/>
</dbReference>
<dbReference type="PROSITE" id="PS00086">
    <property type="entry name" value="CYTOCHROME_P450"/>
    <property type="match status" value="1"/>
</dbReference>
<dbReference type="CDD" id="cd20618">
    <property type="entry name" value="CYP71_clan"/>
    <property type="match status" value="1"/>
</dbReference>
<evidence type="ECO:0008006" key="10">
    <source>
        <dbReference type="Google" id="ProtNLM"/>
    </source>
</evidence>
<dbReference type="Proteomes" id="UP000886520">
    <property type="component" value="Chromosome 17"/>
</dbReference>
<dbReference type="PRINTS" id="PR00463">
    <property type="entry name" value="EP450I"/>
</dbReference>
<dbReference type="Gene3D" id="1.10.630.10">
    <property type="entry name" value="Cytochrome P450"/>
    <property type="match status" value="1"/>
</dbReference>
<dbReference type="Pfam" id="PF00067">
    <property type="entry name" value="p450"/>
    <property type="match status" value="1"/>
</dbReference>
<evidence type="ECO:0000256" key="3">
    <source>
        <dbReference type="ARBA" id="ARBA00022723"/>
    </source>
</evidence>
<evidence type="ECO:0000256" key="1">
    <source>
        <dbReference type="ARBA" id="ARBA00010617"/>
    </source>
</evidence>
<gene>
    <name evidence="8" type="ORF">GOP47_0017561</name>
</gene>
<organism evidence="8 9">
    <name type="scientific">Adiantum capillus-veneris</name>
    <name type="common">Maidenhair fern</name>
    <dbReference type="NCBI Taxonomy" id="13818"/>
    <lineage>
        <taxon>Eukaryota</taxon>
        <taxon>Viridiplantae</taxon>
        <taxon>Streptophyta</taxon>
        <taxon>Embryophyta</taxon>
        <taxon>Tracheophyta</taxon>
        <taxon>Polypodiopsida</taxon>
        <taxon>Polypodiidae</taxon>
        <taxon>Polypodiales</taxon>
        <taxon>Pteridineae</taxon>
        <taxon>Pteridaceae</taxon>
        <taxon>Vittarioideae</taxon>
        <taxon>Adiantum</taxon>
    </lineage>
</organism>
<evidence type="ECO:0000313" key="8">
    <source>
        <dbReference type="EMBL" id="KAI5067033.1"/>
    </source>
</evidence>
<evidence type="ECO:0000313" key="9">
    <source>
        <dbReference type="Proteomes" id="UP000886520"/>
    </source>
</evidence>
<comment type="caution">
    <text evidence="8">The sequence shown here is derived from an EMBL/GenBank/DDBJ whole genome shotgun (WGS) entry which is preliminary data.</text>
</comment>
<evidence type="ECO:0000256" key="7">
    <source>
        <dbReference type="RuleBase" id="RU000461"/>
    </source>
</evidence>
<dbReference type="PANTHER" id="PTHR47944">
    <property type="entry name" value="CYTOCHROME P450 98A9"/>
    <property type="match status" value="1"/>
</dbReference>
<dbReference type="InterPro" id="IPR001128">
    <property type="entry name" value="Cyt_P450"/>
</dbReference>
<keyword evidence="2 6" id="KW-0349">Heme</keyword>
<dbReference type="InterPro" id="IPR017972">
    <property type="entry name" value="Cyt_P450_CS"/>
</dbReference>
<dbReference type="InterPro" id="IPR036396">
    <property type="entry name" value="Cyt_P450_sf"/>
</dbReference>
<dbReference type="SUPFAM" id="SSF48264">
    <property type="entry name" value="Cytochrome P450"/>
    <property type="match status" value="1"/>
</dbReference>
<name>A0A9D4UFJ9_ADICA</name>
<dbReference type="GO" id="GO:0016705">
    <property type="term" value="F:oxidoreductase activity, acting on paired donors, with incorporation or reduction of molecular oxygen"/>
    <property type="evidence" value="ECO:0007669"/>
    <property type="project" value="InterPro"/>
</dbReference>
<comment type="cofactor">
    <cofactor evidence="6">
        <name>heme</name>
        <dbReference type="ChEBI" id="CHEBI:30413"/>
    </cofactor>
</comment>
<evidence type="ECO:0000256" key="4">
    <source>
        <dbReference type="ARBA" id="ARBA00023002"/>
    </source>
</evidence>
<dbReference type="PANTHER" id="PTHR47944:SF4">
    <property type="entry name" value="OS09G0441700 PROTEIN"/>
    <property type="match status" value="1"/>
</dbReference>
<accession>A0A9D4UFJ9</accession>
<keyword evidence="4 7" id="KW-0560">Oxidoreductase</keyword>
<dbReference type="AlphaFoldDB" id="A0A9D4UFJ9"/>
<sequence length="345" mass="38387">MRQLCSSDLFSPKRILSFQPIRAAGVQSLLSATLAHRDRPMHLRPVLLAAMLDIIAKMTIGRSLSQGYERRMKAVAQPWDCLLQEVLDKRRSVPWANEGDNGRSSSNNSLDKATDLLDVLLSFPELTDDNIKAVIADMFLGGTESASITIEWALGELLANPLALKALQKELDMVVGSTRLVQEEDLANLPYLQAVVKETMRLHPVAPFLFPHQSSQACKVGEYEIPADTRALINVWAIGRNPNVWDSPLKFDPNRFMEKASYSHVNVYGRHFELIPFGSGKRKCPALTLGLLSVHIFIASLVQAFDWQFPPTSLIVDRDAKFGVSRILAPPLCITPSPRIQGFEC</sequence>
<evidence type="ECO:0000256" key="6">
    <source>
        <dbReference type="PIRSR" id="PIRSR602401-1"/>
    </source>
</evidence>
<comment type="similarity">
    <text evidence="1 7">Belongs to the cytochrome P450 family.</text>
</comment>
<dbReference type="InterPro" id="IPR002401">
    <property type="entry name" value="Cyt_P450_E_grp-I"/>
</dbReference>
<dbReference type="EMBL" id="JABFUD020000017">
    <property type="protein sequence ID" value="KAI5067033.1"/>
    <property type="molecule type" value="Genomic_DNA"/>
</dbReference>
<dbReference type="OrthoDB" id="507451at2759"/>
<protein>
    <recommendedName>
        <fullName evidence="10">Cytochrome P450</fullName>
    </recommendedName>
</protein>
<dbReference type="PRINTS" id="PR00385">
    <property type="entry name" value="P450"/>
</dbReference>
<dbReference type="GO" id="GO:0005506">
    <property type="term" value="F:iron ion binding"/>
    <property type="evidence" value="ECO:0007669"/>
    <property type="project" value="InterPro"/>
</dbReference>
<proteinExistence type="inferred from homology"/>
<dbReference type="GO" id="GO:0004497">
    <property type="term" value="F:monooxygenase activity"/>
    <property type="evidence" value="ECO:0007669"/>
    <property type="project" value="UniProtKB-KW"/>
</dbReference>
<keyword evidence="9" id="KW-1185">Reference proteome</keyword>
<feature type="binding site" description="axial binding residue" evidence="6">
    <location>
        <position position="284"/>
    </location>
    <ligand>
        <name>heme</name>
        <dbReference type="ChEBI" id="CHEBI:30413"/>
    </ligand>
    <ligandPart>
        <name>Fe</name>
        <dbReference type="ChEBI" id="CHEBI:18248"/>
    </ligandPart>
</feature>
<reference evidence="8" key="1">
    <citation type="submission" date="2021-01" db="EMBL/GenBank/DDBJ databases">
        <title>Adiantum capillus-veneris genome.</title>
        <authorList>
            <person name="Fang Y."/>
            <person name="Liao Q."/>
        </authorList>
    </citation>
    <scope>NUCLEOTIDE SEQUENCE</scope>
    <source>
        <strain evidence="8">H3</strain>
        <tissue evidence="8">Leaf</tissue>
    </source>
</reference>
<evidence type="ECO:0000256" key="5">
    <source>
        <dbReference type="ARBA" id="ARBA00023004"/>
    </source>
</evidence>
<keyword evidence="5 6" id="KW-0408">Iron</keyword>
<dbReference type="GO" id="GO:0020037">
    <property type="term" value="F:heme binding"/>
    <property type="evidence" value="ECO:0007669"/>
    <property type="project" value="InterPro"/>
</dbReference>